<evidence type="ECO:0000313" key="1">
    <source>
        <dbReference type="EMBL" id="EOA84600.1"/>
    </source>
</evidence>
<proteinExistence type="predicted"/>
<dbReference type="AlphaFoldDB" id="R0IHF1"/>
<dbReference type="GeneID" id="19397394"/>
<dbReference type="OrthoDB" id="2851338at2759"/>
<gene>
    <name evidence="1" type="ORF">SETTUDRAFT_154269</name>
</gene>
<dbReference type="RefSeq" id="XP_008027201.1">
    <property type="nucleotide sequence ID" value="XM_008029010.1"/>
</dbReference>
<sequence length="263" mass="29679">MATGRGFRRLLILWGSVDPASVDERALDDWWTNEHLLERLRLPGFQRARRYRALNRKHGQNEYLALYEASNVWDLASDEYLYALNHPTKRTVQFMPCLAKMSRFACRSVLSKGSPVSISVEPANTQGLLFMVVYQVDNGGLDRDPLRVIGEHLGCGQSGAWAEITYAQLAKVDEEITKIGSASKSYNHVQFRSPQDGKHTDAKKADTFIALFELRPNNTDRLITETSTMSERLSHNRDITGLHINHINAYELIASLSGPLSEC</sequence>
<accession>R0IHF1</accession>
<dbReference type="InterPro" id="IPR011008">
    <property type="entry name" value="Dimeric_a/b-barrel"/>
</dbReference>
<dbReference type="eggNOG" id="ENOG502SVXE">
    <property type="taxonomic scope" value="Eukaryota"/>
</dbReference>
<dbReference type="Proteomes" id="UP000016935">
    <property type="component" value="Unassembled WGS sequence"/>
</dbReference>
<reference evidence="1 2" key="1">
    <citation type="journal article" date="2012" name="PLoS Pathog.">
        <title>Diverse lifestyles and strategies of plant pathogenesis encoded in the genomes of eighteen Dothideomycetes fungi.</title>
        <authorList>
            <person name="Ohm R.A."/>
            <person name="Feau N."/>
            <person name="Henrissat B."/>
            <person name="Schoch C.L."/>
            <person name="Horwitz B.A."/>
            <person name="Barry K.W."/>
            <person name="Condon B.J."/>
            <person name="Copeland A.C."/>
            <person name="Dhillon B."/>
            <person name="Glaser F."/>
            <person name="Hesse C.N."/>
            <person name="Kosti I."/>
            <person name="LaButti K."/>
            <person name="Lindquist E.A."/>
            <person name="Lucas S."/>
            <person name="Salamov A.A."/>
            <person name="Bradshaw R.E."/>
            <person name="Ciuffetti L."/>
            <person name="Hamelin R.C."/>
            <person name="Kema G.H.J."/>
            <person name="Lawrence C."/>
            <person name="Scott J.A."/>
            <person name="Spatafora J.W."/>
            <person name="Turgeon B.G."/>
            <person name="de Wit P.J.G.M."/>
            <person name="Zhong S."/>
            <person name="Goodwin S.B."/>
            <person name="Grigoriev I.V."/>
        </authorList>
    </citation>
    <scope>NUCLEOTIDE SEQUENCE [LARGE SCALE GENOMIC DNA]</scope>
    <source>
        <strain evidence="2">28A</strain>
    </source>
</reference>
<dbReference type="SUPFAM" id="SSF54909">
    <property type="entry name" value="Dimeric alpha+beta barrel"/>
    <property type="match status" value="1"/>
</dbReference>
<reference evidence="1 2" key="2">
    <citation type="journal article" date="2013" name="PLoS Genet.">
        <title>Comparative genome structure, secondary metabolite, and effector coding capacity across Cochliobolus pathogens.</title>
        <authorList>
            <person name="Condon B.J."/>
            <person name="Leng Y."/>
            <person name="Wu D."/>
            <person name="Bushley K.E."/>
            <person name="Ohm R.A."/>
            <person name="Otillar R."/>
            <person name="Martin J."/>
            <person name="Schackwitz W."/>
            <person name="Grimwood J."/>
            <person name="MohdZainudin N."/>
            <person name="Xue C."/>
            <person name="Wang R."/>
            <person name="Manning V.A."/>
            <person name="Dhillon B."/>
            <person name="Tu Z.J."/>
            <person name="Steffenson B.J."/>
            <person name="Salamov A."/>
            <person name="Sun H."/>
            <person name="Lowry S."/>
            <person name="LaButti K."/>
            <person name="Han J."/>
            <person name="Copeland A."/>
            <person name="Lindquist E."/>
            <person name="Barry K."/>
            <person name="Schmutz J."/>
            <person name="Baker S.E."/>
            <person name="Ciuffetti L.M."/>
            <person name="Grigoriev I.V."/>
            <person name="Zhong S."/>
            <person name="Turgeon B.G."/>
        </authorList>
    </citation>
    <scope>NUCLEOTIDE SEQUENCE [LARGE SCALE GENOMIC DNA]</scope>
    <source>
        <strain evidence="2">28A</strain>
    </source>
</reference>
<organism evidence="1 2">
    <name type="scientific">Exserohilum turcicum (strain 28A)</name>
    <name type="common">Northern leaf blight fungus</name>
    <name type="synonym">Setosphaeria turcica</name>
    <dbReference type="NCBI Taxonomy" id="671987"/>
    <lineage>
        <taxon>Eukaryota</taxon>
        <taxon>Fungi</taxon>
        <taxon>Dikarya</taxon>
        <taxon>Ascomycota</taxon>
        <taxon>Pezizomycotina</taxon>
        <taxon>Dothideomycetes</taxon>
        <taxon>Pleosporomycetidae</taxon>
        <taxon>Pleosporales</taxon>
        <taxon>Pleosporineae</taxon>
        <taxon>Pleosporaceae</taxon>
        <taxon>Exserohilum</taxon>
    </lineage>
</organism>
<keyword evidence="2" id="KW-1185">Reference proteome</keyword>
<dbReference type="HOGENOM" id="CLU_089364_0_0_1"/>
<evidence type="ECO:0000313" key="2">
    <source>
        <dbReference type="Proteomes" id="UP000016935"/>
    </source>
</evidence>
<dbReference type="EMBL" id="KB908703">
    <property type="protein sequence ID" value="EOA84600.1"/>
    <property type="molecule type" value="Genomic_DNA"/>
</dbReference>
<protein>
    <submittedName>
        <fullName evidence="1">Uncharacterized protein</fullName>
    </submittedName>
</protein>
<name>R0IHF1_EXST2</name>